<organism evidence="1 2">
    <name type="scientific">Cetraspora pellucida</name>
    <dbReference type="NCBI Taxonomy" id="1433469"/>
    <lineage>
        <taxon>Eukaryota</taxon>
        <taxon>Fungi</taxon>
        <taxon>Fungi incertae sedis</taxon>
        <taxon>Mucoromycota</taxon>
        <taxon>Glomeromycotina</taxon>
        <taxon>Glomeromycetes</taxon>
        <taxon>Diversisporales</taxon>
        <taxon>Gigasporaceae</taxon>
        <taxon>Cetraspora</taxon>
    </lineage>
</organism>
<protein>
    <submittedName>
        <fullName evidence="1">6441_t:CDS:1</fullName>
    </submittedName>
</protein>
<gene>
    <name evidence="1" type="ORF">SPELUC_LOCUS1504</name>
</gene>
<dbReference type="Proteomes" id="UP000789366">
    <property type="component" value="Unassembled WGS sequence"/>
</dbReference>
<comment type="caution">
    <text evidence="1">The sequence shown here is derived from an EMBL/GenBank/DDBJ whole genome shotgun (WGS) entry which is preliminary data.</text>
</comment>
<sequence>MDDPNADTEWNDILRARGILPPKEGPTEEEILEAMDQAVMEKQDKHLDDKTLDELDELEDEEDERILLEYRQRRIAEMNAEALRAKFGEVIQISKPDFVREVTDASKEVWVIVHLFKDSIPECKLMNSHLSTLAAKHKATKFIKIIGDQCIPNYPDKNLPTLLIYGEGDMKLQLIGSEQLGGINMSLERLEDYLISSGAISMEQPDPKTVPQQIDYKKNNYNNYFLRKLKDQPLIPFGMTLTVLALIGATVGYQRGDSKTMQKFLRFRVFAQGFTVVAAVGIPAYYQLTRKKI</sequence>
<keyword evidence="2" id="KW-1185">Reference proteome</keyword>
<evidence type="ECO:0000313" key="2">
    <source>
        <dbReference type="Proteomes" id="UP000789366"/>
    </source>
</evidence>
<accession>A0ACA9KE57</accession>
<name>A0ACA9KE57_9GLOM</name>
<proteinExistence type="predicted"/>
<evidence type="ECO:0000313" key="1">
    <source>
        <dbReference type="EMBL" id="CAG8466674.1"/>
    </source>
</evidence>
<reference evidence="1" key="1">
    <citation type="submission" date="2021-06" db="EMBL/GenBank/DDBJ databases">
        <authorList>
            <person name="Kallberg Y."/>
            <person name="Tangrot J."/>
            <person name="Rosling A."/>
        </authorList>
    </citation>
    <scope>NUCLEOTIDE SEQUENCE</scope>
    <source>
        <strain evidence="1">28 12/20/2015</strain>
    </source>
</reference>
<dbReference type="EMBL" id="CAJVPW010000820">
    <property type="protein sequence ID" value="CAG8466674.1"/>
    <property type="molecule type" value="Genomic_DNA"/>
</dbReference>